<evidence type="ECO:0000259" key="9">
    <source>
        <dbReference type="PROSITE" id="PS51330"/>
    </source>
</evidence>
<organism evidence="10 11">
    <name type="scientific">Niastella caeni</name>
    <dbReference type="NCBI Taxonomy" id="2569763"/>
    <lineage>
        <taxon>Bacteria</taxon>
        <taxon>Pseudomonadati</taxon>
        <taxon>Bacteroidota</taxon>
        <taxon>Chitinophagia</taxon>
        <taxon>Chitinophagales</taxon>
        <taxon>Chitinophagaceae</taxon>
        <taxon>Niastella</taxon>
    </lineage>
</organism>
<sequence>MILSQVVAAADNNAIGRNNQLLWSLPNDMKFFKNTTWGMPVIMGRKTYESLGKPLTGRTNIIVTHQQDWKSEGVIVVHDIKEAMASAAKTDAKEAFIIGGGEIYRQTLPITQRVYLTRVHTSMEADTFYPEINEANWELLSQLDFNADEKHAYAYSFQVWQRKM</sequence>
<dbReference type="GO" id="GO:0005829">
    <property type="term" value="C:cytosol"/>
    <property type="evidence" value="ECO:0007669"/>
    <property type="project" value="TreeGrafter"/>
</dbReference>
<dbReference type="InterPro" id="IPR001796">
    <property type="entry name" value="DHFR_dom"/>
</dbReference>
<dbReference type="GO" id="GO:0004146">
    <property type="term" value="F:dihydrofolate reductase activity"/>
    <property type="evidence" value="ECO:0007669"/>
    <property type="project" value="UniProtKB-EC"/>
</dbReference>
<dbReference type="InterPro" id="IPR012259">
    <property type="entry name" value="DHFR"/>
</dbReference>
<dbReference type="PIRSF" id="PIRSF000194">
    <property type="entry name" value="DHFR"/>
    <property type="match status" value="1"/>
</dbReference>
<dbReference type="GO" id="GO:0046655">
    <property type="term" value="P:folic acid metabolic process"/>
    <property type="evidence" value="ECO:0007669"/>
    <property type="project" value="TreeGrafter"/>
</dbReference>
<keyword evidence="6 8" id="KW-0560">Oxidoreductase</keyword>
<protein>
    <recommendedName>
        <fullName evidence="3 8">Dihydrofolate reductase</fullName>
        <ecNumber evidence="3 8">1.5.1.3</ecNumber>
    </recommendedName>
</protein>
<dbReference type="UniPathway" id="UPA00077">
    <property type="reaction ID" value="UER00158"/>
</dbReference>
<dbReference type="EMBL" id="STFF01000002">
    <property type="protein sequence ID" value="THU39879.1"/>
    <property type="molecule type" value="Genomic_DNA"/>
</dbReference>
<comment type="caution">
    <text evidence="10">The sequence shown here is derived from an EMBL/GenBank/DDBJ whole genome shotgun (WGS) entry which is preliminary data.</text>
</comment>
<dbReference type="Gene3D" id="3.40.430.10">
    <property type="entry name" value="Dihydrofolate Reductase, subunit A"/>
    <property type="match status" value="1"/>
</dbReference>
<evidence type="ECO:0000313" key="10">
    <source>
        <dbReference type="EMBL" id="THU39879.1"/>
    </source>
</evidence>
<dbReference type="SUPFAM" id="SSF53597">
    <property type="entry name" value="Dihydrofolate reductase-like"/>
    <property type="match status" value="1"/>
</dbReference>
<dbReference type="GO" id="GO:0006730">
    <property type="term" value="P:one-carbon metabolic process"/>
    <property type="evidence" value="ECO:0007669"/>
    <property type="project" value="UniProtKB-KW"/>
</dbReference>
<dbReference type="EC" id="1.5.1.3" evidence="3 8"/>
<dbReference type="GO" id="GO:0070401">
    <property type="term" value="F:NADP+ binding"/>
    <property type="evidence" value="ECO:0007669"/>
    <property type="project" value="UniProtKB-ARBA"/>
</dbReference>
<evidence type="ECO:0000256" key="3">
    <source>
        <dbReference type="ARBA" id="ARBA00012856"/>
    </source>
</evidence>
<dbReference type="OrthoDB" id="9804315at2"/>
<keyword evidence="5 8" id="KW-0521">NADP</keyword>
<evidence type="ECO:0000313" key="11">
    <source>
        <dbReference type="Proteomes" id="UP000306918"/>
    </source>
</evidence>
<dbReference type="Pfam" id="PF00186">
    <property type="entry name" value="DHFR_1"/>
    <property type="match status" value="1"/>
</dbReference>
<dbReference type="GO" id="GO:0046452">
    <property type="term" value="P:dihydrofolate metabolic process"/>
    <property type="evidence" value="ECO:0007669"/>
    <property type="project" value="TreeGrafter"/>
</dbReference>
<feature type="domain" description="DHFR" evidence="9">
    <location>
        <begin position="2"/>
        <end position="162"/>
    </location>
</feature>
<dbReference type="PANTHER" id="PTHR48069:SF3">
    <property type="entry name" value="DIHYDROFOLATE REDUCTASE"/>
    <property type="match status" value="1"/>
</dbReference>
<evidence type="ECO:0000256" key="2">
    <source>
        <dbReference type="ARBA" id="ARBA00009539"/>
    </source>
</evidence>
<dbReference type="InterPro" id="IPR024072">
    <property type="entry name" value="DHFR-like_dom_sf"/>
</dbReference>
<evidence type="ECO:0000256" key="5">
    <source>
        <dbReference type="ARBA" id="ARBA00022857"/>
    </source>
</evidence>
<dbReference type="FunFam" id="3.40.430.10:FF:000001">
    <property type="entry name" value="Dihydrofolate reductase"/>
    <property type="match status" value="1"/>
</dbReference>
<dbReference type="PRINTS" id="PR00070">
    <property type="entry name" value="DHFR"/>
</dbReference>
<evidence type="ECO:0000256" key="4">
    <source>
        <dbReference type="ARBA" id="ARBA00022563"/>
    </source>
</evidence>
<evidence type="ECO:0000256" key="8">
    <source>
        <dbReference type="PIRNR" id="PIRNR000194"/>
    </source>
</evidence>
<comment type="pathway">
    <text evidence="1 8">Cofactor biosynthesis; tetrahydrofolate biosynthesis; 5,6,7,8-tetrahydrofolate from 7,8-dihydrofolate: step 1/1.</text>
</comment>
<evidence type="ECO:0000256" key="7">
    <source>
        <dbReference type="ARBA" id="ARBA00025067"/>
    </source>
</evidence>
<comment type="catalytic activity">
    <reaction evidence="8">
        <text>(6S)-5,6,7,8-tetrahydrofolate + NADP(+) = 7,8-dihydrofolate + NADPH + H(+)</text>
        <dbReference type="Rhea" id="RHEA:15009"/>
        <dbReference type="ChEBI" id="CHEBI:15378"/>
        <dbReference type="ChEBI" id="CHEBI:57451"/>
        <dbReference type="ChEBI" id="CHEBI:57453"/>
        <dbReference type="ChEBI" id="CHEBI:57783"/>
        <dbReference type="ChEBI" id="CHEBI:58349"/>
        <dbReference type="EC" id="1.5.1.3"/>
    </reaction>
</comment>
<dbReference type="CDD" id="cd00209">
    <property type="entry name" value="DHFR"/>
    <property type="match status" value="1"/>
</dbReference>
<dbReference type="Proteomes" id="UP000306918">
    <property type="component" value="Unassembled WGS sequence"/>
</dbReference>
<keyword evidence="11" id="KW-1185">Reference proteome</keyword>
<evidence type="ECO:0000256" key="1">
    <source>
        <dbReference type="ARBA" id="ARBA00004903"/>
    </source>
</evidence>
<proteinExistence type="inferred from homology"/>
<accession>A0A4S8HYH5</accession>
<dbReference type="RefSeq" id="WP_136576635.1">
    <property type="nucleotide sequence ID" value="NZ_STFF01000002.1"/>
</dbReference>
<comment type="similarity">
    <text evidence="2 8">Belongs to the dihydrofolate reductase family.</text>
</comment>
<dbReference type="GO" id="GO:0046654">
    <property type="term" value="P:tetrahydrofolate biosynthetic process"/>
    <property type="evidence" value="ECO:0007669"/>
    <property type="project" value="UniProtKB-UniPathway"/>
</dbReference>
<dbReference type="PANTHER" id="PTHR48069">
    <property type="entry name" value="DIHYDROFOLATE REDUCTASE"/>
    <property type="match status" value="1"/>
</dbReference>
<keyword evidence="4 8" id="KW-0554">One-carbon metabolism</keyword>
<dbReference type="PROSITE" id="PS51330">
    <property type="entry name" value="DHFR_2"/>
    <property type="match status" value="1"/>
</dbReference>
<comment type="function">
    <text evidence="7 8">Key enzyme in folate metabolism. Catalyzes an essential reaction for de novo glycine and purine synthesis, and for DNA precursor synthesis.</text>
</comment>
<gene>
    <name evidence="10" type="ORF">FAM09_08260</name>
</gene>
<dbReference type="AlphaFoldDB" id="A0A4S8HYH5"/>
<name>A0A4S8HYH5_9BACT</name>
<evidence type="ECO:0000256" key="6">
    <source>
        <dbReference type="ARBA" id="ARBA00023002"/>
    </source>
</evidence>
<reference evidence="10 11" key="1">
    <citation type="submission" date="2019-04" db="EMBL/GenBank/DDBJ databases">
        <title>Niastella caeni sp. nov., isolated from activated sludge.</title>
        <authorList>
            <person name="Sheng M."/>
        </authorList>
    </citation>
    <scope>NUCLEOTIDE SEQUENCE [LARGE SCALE GENOMIC DNA]</scope>
    <source>
        <strain evidence="10 11">HX-2-15</strain>
    </source>
</reference>